<accession>A0A9W9H9K5</accession>
<feature type="region of interest" description="Disordered" evidence="6">
    <location>
        <begin position="1"/>
        <end position="125"/>
    </location>
</feature>
<protein>
    <submittedName>
        <fullName evidence="7">LPS-induced tumor necrosis factor alpha factor</fullName>
    </submittedName>
</protein>
<keyword evidence="5" id="KW-0472">Membrane</keyword>
<keyword evidence="3" id="KW-0479">Metal-binding</keyword>
<dbReference type="PROSITE" id="PS51837">
    <property type="entry name" value="LITAF"/>
    <property type="match status" value="1"/>
</dbReference>
<keyword evidence="4" id="KW-0862">Zinc</keyword>
<dbReference type="OrthoDB" id="5599753at2759"/>
<sequence length="226" mass="23984">MVESNEHTENKLPNRDSEGLIPVEAPPHSGISPVSPPDSEIIHPASSVGTGPLVSAVSEKPPLHGDYDAPTPIYPDEPAKSYQGQHQPDQSNGALAGQYPVNSPSDSKAYPGQPSPHPQQPGMYYTPYGHPSGYATATPLHSLLSAPCPVDCPCCGKREMTRTEAVSGGTTHGWAAILCCCCCLGCIPYLMSSLKDVDHYCGACNAKIAIWHNSGRIEVLQNGQRN</sequence>
<evidence type="ECO:0000256" key="5">
    <source>
        <dbReference type="ARBA" id="ARBA00023136"/>
    </source>
</evidence>
<dbReference type="SMART" id="SM00714">
    <property type="entry name" value="LITAF"/>
    <property type="match status" value="1"/>
</dbReference>
<comment type="caution">
    <text evidence="7">The sequence shown here is derived from an EMBL/GenBank/DDBJ whole genome shotgun (WGS) entry which is preliminary data.</text>
</comment>
<evidence type="ECO:0000256" key="1">
    <source>
        <dbReference type="ARBA" id="ARBA00004170"/>
    </source>
</evidence>
<evidence type="ECO:0000256" key="4">
    <source>
        <dbReference type="ARBA" id="ARBA00022833"/>
    </source>
</evidence>
<dbReference type="GO" id="GO:0016020">
    <property type="term" value="C:membrane"/>
    <property type="evidence" value="ECO:0007669"/>
    <property type="project" value="UniProtKB-SubCell"/>
</dbReference>
<organism evidence="7 8">
    <name type="scientific">Penicillium atrosanguineum</name>
    <dbReference type="NCBI Taxonomy" id="1132637"/>
    <lineage>
        <taxon>Eukaryota</taxon>
        <taxon>Fungi</taxon>
        <taxon>Dikarya</taxon>
        <taxon>Ascomycota</taxon>
        <taxon>Pezizomycotina</taxon>
        <taxon>Eurotiomycetes</taxon>
        <taxon>Eurotiomycetidae</taxon>
        <taxon>Eurotiales</taxon>
        <taxon>Aspergillaceae</taxon>
        <taxon>Penicillium</taxon>
    </lineage>
</organism>
<dbReference type="PANTHER" id="PTHR23292">
    <property type="entry name" value="LIPOPOLYSACCHARIDE-INDUCED TUMOR NECROSIS FACTOR-ALPHA FACTOR"/>
    <property type="match status" value="1"/>
</dbReference>
<feature type="compositionally biased region" description="Polar residues" evidence="6">
    <location>
        <begin position="82"/>
        <end position="93"/>
    </location>
</feature>
<keyword evidence="8" id="KW-1185">Reference proteome</keyword>
<evidence type="ECO:0000256" key="3">
    <source>
        <dbReference type="ARBA" id="ARBA00022723"/>
    </source>
</evidence>
<dbReference type="AlphaFoldDB" id="A0A9W9H9K5"/>
<dbReference type="Proteomes" id="UP001147746">
    <property type="component" value="Unassembled WGS sequence"/>
</dbReference>
<feature type="compositionally biased region" description="Basic and acidic residues" evidence="6">
    <location>
        <begin position="1"/>
        <end position="18"/>
    </location>
</feature>
<comment type="similarity">
    <text evidence="2">Belongs to the CDIP1/LITAF family.</text>
</comment>
<evidence type="ECO:0000256" key="2">
    <source>
        <dbReference type="ARBA" id="ARBA00005975"/>
    </source>
</evidence>
<proteinExistence type="inferred from homology"/>
<evidence type="ECO:0000313" key="7">
    <source>
        <dbReference type="EMBL" id="KAJ5315629.1"/>
    </source>
</evidence>
<dbReference type="Pfam" id="PF10601">
    <property type="entry name" value="zf-LITAF-like"/>
    <property type="match status" value="1"/>
</dbReference>
<name>A0A9W9H9K5_9EURO</name>
<reference evidence="7" key="2">
    <citation type="journal article" date="2023" name="IMA Fungus">
        <title>Comparative genomic study of the Penicillium genus elucidates a diverse pangenome and 15 lateral gene transfer events.</title>
        <authorList>
            <person name="Petersen C."/>
            <person name="Sorensen T."/>
            <person name="Nielsen M.R."/>
            <person name="Sondergaard T.E."/>
            <person name="Sorensen J.L."/>
            <person name="Fitzpatrick D.A."/>
            <person name="Frisvad J.C."/>
            <person name="Nielsen K.L."/>
        </authorList>
    </citation>
    <scope>NUCLEOTIDE SEQUENCE</scope>
    <source>
        <strain evidence="7">IBT 21472</strain>
    </source>
</reference>
<dbReference type="InterPro" id="IPR037519">
    <property type="entry name" value="LITAF_fam"/>
</dbReference>
<dbReference type="GO" id="GO:0008270">
    <property type="term" value="F:zinc ion binding"/>
    <property type="evidence" value="ECO:0007669"/>
    <property type="project" value="TreeGrafter"/>
</dbReference>
<gene>
    <name evidence="7" type="ORF">N7476_005936</name>
</gene>
<comment type="subcellular location">
    <subcellularLocation>
        <location evidence="1">Membrane</location>
        <topology evidence="1">Peripheral membrane protein</topology>
    </subcellularLocation>
</comment>
<reference evidence="7" key="1">
    <citation type="submission" date="2022-12" db="EMBL/GenBank/DDBJ databases">
        <authorList>
            <person name="Petersen C."/>
        </authorList>
    </citation>
    <scope>NUCLEOTIDE SEQUENCE</scope>
    <source>
        <strain evidence="7">IBT 21472</strain>
    </source>
</reference>
<dbReference type="PANTHER" id="PTHR23292:SF6">
    <property type="entry name" value="FI16602P1-RELATED"/>
    <property type="match status" value="1"/>
</dbReference>
<dbReference type="InterPro" id="IPR006629">
    <property type="entry name" value="LITAF"/>
</dbReference>
<evidence type="ECO:0000256" key="6">
    <source>
        <dbReference type="SAM" id="MobiDB-lite"/>
    </source>
</evidence>
<dbReference type="EMBL" id="JAPZBO010000005">
    <property type="protein sequence ID" value="KAJ5315629.1"/>
    <property type="molecule type" value="Genomic_DNA"/>
</dbReference>
<evidence type="ECO:0000313" key="8">
    <source>
        <dbReference type="Proteomes" id="UP001147746"/>
    </source>
</evidence>